<evidence type="ECO:0000313" key="1">
    <source>
        <dbReference type="EMBL" id="EKX44934.1"/>
    </source>
</evidence>
<dbReference type="AlphaFoldDB" id="L1JA06"/>
<dbReference type="PaxDb" id="55529-EKX44934"/>
<name>L1JA06_GUITC</name>
<protein>
    <submittedName>
        <fullName evidence="1 2">Uncharacterized protein</fullName>
    </submittedName>
</protein>
<dbReference type="Proteomes" id="UP000011087">
    <property type="component" value="Unassembled WGS sequence"/>
</dbReference>
<reference evidence="2" key="3">
    <citation type="submission" date="2015-06" db="UniProtKB">
        <authorList>
            <consortium name="EnsemblProtists"/>
        </authorList>
    </citation>
    <scope>IDENTIFICATION</scope>
</reference>
<gene>
    <name evidence="1" type="ORF">GUITHDRAFT_152804</name>
</gene>
<accession>L1JA06</accession>
<organism evidence="1">
    <name type="scientific">Guillardia theta (strain CCMP2712)</name>
    <name type="common">Cryptophyte</name>
    <dbReference type="NCBI Taxonomy" id="905079"/>
    <lineage>
        <taxon>Eukaryota</taxon>
        <taxon>Cryptophyceae</taxon>
        <taxon>Pyrenomonadales</taxon>
        <taxon>Geminigeraceae</taxon>
        <taxon>Guillardia</taxon>
    </lineage>
</organism>
<dbReference type="HOGENOM" id="CLU_1718078_0_0_1"/>
<keyword evidence="3" id="KW-1185">Reference proteome</keyword>
<sequence length="153" mass="17623">MRELIGRNAHPPSICTVKISGSNNQVPLYTNDTREKVLERLQSSFTNKLRAEEILRNDVLRVLLERRRHYLRNLSPYFEKAQALGDDMFAKVVDHVKCRSHSCIVQHEQIVGQDTVDISIPSSKIPAKDRERSWNVRENDVSLDDVDEEAKLA</sequence>
<dbReference type="EnsemblProtists" id="EKX44934">
    <property type="protein sequence ID" value="EKX44934"/>
    <property type="gene ID" value="GUITHDRAFT_152804"/>
</dbReference>
<evidence type="ECO:0000313" key="2">
    <source>
        <dbReference type="EnsemblProtists" id="EKX44934"/>
    </source>
</evidence>
<dbReference type="RefSeq" id="XP_005831914.1">
    <property type="nucleotide sequence ID" value="XM_005831857.1"/>
</dbReference>
<dbReference type="EMBL" id="JH993001">
    <property type="protein sequence ID" value="EKX44934.1"/>
    <property type="molecule type" value="Genomic_DNA"/>
</dbReference>
<dbReference type="KEGG" id="gtt:GUITHDRAFT_152804"/>
<reference evidence="1 3" key="1">
    <citation type="journal article" date="2012" name="Nature">
        <title>Algal genomes reveal evolutionary mosaicism and the fate of nucleomorphs.</title>
        <authorList>
            <consortium name="DOE Joint Genome Institute"/>
            <person name="Curtis B.A."/>
            <person name="Tanifuji G."/>
            <person name="Burki F."/>
            <person name="Gruber A."/>
            <person name="Irimia M."/>
            <person name="Maruyama S."/>
            <person name="Arias M.C."/>
            <person name="Ball S.G."/>
            <person name="Gile G.H."/>
            <person name="Hirakawa Y."/>
            <person name="Hopkins J.F."/>
            <person name="Kuo A."/>
            <person name="Rensing S.A."/>
            <person name="Schmutz J."/>
            <person name="Symeonidi A."/>
            <person name="Elias M."/>
            <person name="Eveleigh R.J."/>
            <person name="Herman E.K."/>
            <person name="Klute M.J."/>
            <person name="Nakayama T."/>
            <person name="Obornik M."/>
            <person name="Reyes-Prieto A."/>
            <person name="Armbrust E.V."/>
            <person name="Aves S.J."/>
            <person name="Beiko R.G."/>
            <person name="Coutinho P."/>
            <person name="Dacks J.B."/>
            <person name="Durnford D.G."/>
            <person name="Fast N.M."/>
            <person name="Green B.R."/>
            <person name="Grisdale C.J."/>
            <person name="Hempel F."/>
            <person name="Henrissat B."/>
            <person name="Hoppner M.P."/>
            <person name="Ishida K."/>
            <person name="Kim E."/>
            <person name="Koreny L."/>
            <person name="Kroth P.G."/>
            <person name="Liu Y."/>
            <person name="Malik S.B."/>
            <person name="Maier U.G."/>
            <person name="McRose D."/>
            <person name="Mock T."/>
            <person name="Neilson J.A."/>
            <person name="Onodera N.T."/>
            <person name="Poole A.M."/>
            <person name="Pritham E.J."/>
            <person name="Richards T.A."/>
            <person name="Rocap G."/>
            <person name="Roy S.W."/>
            <person name="Sarai C."/>
            <person name="Schaack S."/>
            <person name="Shirato S."/>
            <person name="Slamovits C.H."/>
            <person name="Spencer D.F."/>
            <person name="Suzuki S."/>
            <person name="Worden A.Z."/>
            <person name="Zauner S."/>
            <person name="Barry K."/>
            <person name="Bell C."/>
            <person name="Bharti A.K."/>
            <person name="Crow J.A."/>
            <person name="Grimwood J."/>
            <person name="Kramer R."/>
            <person name="Lindquist E."/>
            <person name="Lucas S."/>
            <person name="Salamov A."/>
            <person name="McFadden G.I."/>
            <person name="Lane C.E."/>
            <person name="Keeling P.J."/>
            <person name="Gray M.W."/>
            <person name="Grigoriev I.V."/>
            <person name="Archibald J.M."/>
        </authorList>
    </citation>
    <scope>NUCLEOTIDE SEQUENCE</scope>
    <source>
        <strain evidence="1 3">CCMP2712</strain>
    </source>
</reference>
<feature type="non-terminal residue" evidence="1">
    <location>
        <position position="153"/>
    </location>
</feature>
<proteinExistence type="predicted"/>
<dbReference type="GeneID" id="17301721"/>
<reference evidence="3" key="2">
    <citation type="submission" date="2012-11" db="EMBL/GenBank/DDBJ databases">
        <authorList>
            <person name="Kuo A."/>
            <person name="Curtis B.A."/>
            <person name="Tanifuji G."/>
            <person name="Burki F."/>
            <person name="Gruber A."/>
            <person name="Irimia M."/>
            <person name="Maruyama S."/>
            <person name="Arias M.C."/>
            <person name="Ball S.G."/>
            <person name="Gile G.H."/>
            <person name="Hirakawa Y."/>
            <person name="Hopkins J.F."/>
            <person name="Rensing S.A."/>
            <person name="Schmutz J."/>
            <person name="Symeonidi A."/>
            <person name="Elias M."/>
            <person name="Eveleigh R.J."/>
            <person name="Herman E.K."/>
            <person name="Klute M.J."/>
            <person name="Nakayama T."/>
            <person name="Obornik M."/>
            <person name="Reyes-Prieto A."/>
            <person name="Armbrust E.V."/>
            <person name="Aves S.J."/>
            <person name="Beiko R.G."/>
            <person name="Coutinho P."/>
            <person name="Dacks J.B."/>
            <person name="Durnford D.G."/>
            <person name="Fast N.M."/>
            <person name="Green B.R."/>
            <person name="Grisdale C."/>
            <person name="Hempe F."/>
            <person name="Henrissat B."/>
            <person name="Hoppner M.P."/>
            <person name="Ishida K.-I."/>
            <person name="Kim E."/>
            <person name="Koreny L."/>
            <person name="Kroth P.G."/>
            <person name="Liu Y."/>
            <person name="Malik S.-B."/>
            <person name="Maier U.G."/>
            <person name="McRose D."/>
            <person name="Mock T."/>
            <person name="Neilson J.A."/>
            <person name="Onodera N.T."/>
            <person name="Poole A.M."/>
            <person name="Pritham E.J."/>
            <person name="Richards T.A."/>
            <person name="Rocap G."/>
            <person name="Roy S.W."/>
            <person name="Sarai C."/>
            <person name="Schaack S."/>
            <person name="Shirato S."/>
            <person name="Slamovits C.H."/>
            <person name="Spencer D.F."/>
            <person name="Suzuki S."/>
            <person name="Worden A.Z."/>
            <person name="Zauner S."/>
            <person name="Barry K."/>
            <person name="Bell C."/>
            <person name="Bharti A.K."/>
            <person name="Crow J.A."/>
            <person name="Grimwood J."/>
            <person name="Kramer R."/>
            <person name="Lindquist E."/>
            <person name="Lucas S."/>
            <person name="Salamov A."/>
            <person name="McFadden G.I."/>
            <person name="Lane C.E."/>
            <person name="Keeling P.J."/>
            <person name="Gray M.W."/>
            <person name="Grigoriev I.V."/>
            <person name="Archibald J.M."/>
        </authorList>
    </citation>
    <scope>NUCLEOTIDE SEQUENCE</scope>
    <source>
        <strain evidence="3">CCMP2712</strain>
    </source>
</reference>
<evidence type="ECO:0000313" key="3">
    <source>
        <dbReference type="Proteomes" id="UP000011087"/>
    </source>
</evidence>